<dbReference type="Proteomes" id="UP000229784">
    <property type="component" value="Unassembled WGS sequence"/>
</dbReference>
<organism evidence="1 2">
    <name type="scientific">bacterium (Candidatus Gribaldobacteria) CG08_land_8_20_14_0_20_39_15</name>
    <dbReference type="NCBI Taxonomy" id="2014273"/>
    <lineage>
        <taxon>Bacteria</taxon>
        <taxon>Candidatus Gribaldobacteria</taxon>
    </lineage>
</organism>
<dbReference type="Gene3D" id="1.10.1220.10">
    <property type="entry name" value="Met repressor-like"/>
    <property type="match status" value="1"/>
</dbReference>
<dbReference type="InterPro" id="IPR007337">
    <property type="entry name" value="RelB/DinJ"/>
</dbReference>
<accession>A0A2M6XV17</accession>
<proteinExistence type="predicted"/>
<comment type="caution">
    <text evidence="1">The sequence shown here is derived from an EMBL/GenBank/DDBJ whole genome shotgun (WGS) entry which is preliminary data.</text>
</comment>
<dbReference type="InterPro" id="IPR013321">
    <property type="entry name" value="Arc_rbn_hlx_hlx"/>
</dbReference>
<evidence type="ECO:0000313" key="2">
    <source>
        <dbReference type="Proteomes" id="UP000229784"/>
    </source>
</evidence>
<dbReference type="Pfam" id="PF04221">
    <property type="entry name" value="RelB"/>
    <property type="match status" value="1"/>
</dbReference>
<gene>
    <name evidence="1" type="ORF">COT20_00575</name>
</gene>
<dbReference type="AlphaFoldDB" id="A0A2M6XV17"/>
<sequence>MNTVINIKTKKDLKENAQKAAQELGLSLSAVLNAYLRQFVRNKAVCFSIAPQMTPELESLLGKIEYDIARGKNISKPVSSPEEMKNYLSSL</sequence>
<dbReference type="GO" id="GO:0006355">
    <property type="term" value="P:regulation of DNA-templated transcription"/>
    <property type="evidence" value="ECO:0007669"/>
    <property type="project" value="InterPro"/>
</dbReference>
<name>A0A2M6XV17_9BACT</name>
<evidence type="ECO:0008006" key="3">
    <source>
        <dbReference type="Google" id="ProtNLM"/>
    </source>
</evidence>
<protein>
    <recommendedName>
        <fullName evidence="3">Type II toxin-antitoxin system antitoxin, RelB/DinJ family</fullName>
    </recommendedName>
</protein>
<evidence type="ECO:0000313" key="1">
    <source>
        <dbReference type="EMBL" id="PIU16309.1"/>
    </source>
</evidence>
<dbReference type="EMBL" id="PEXQ01000017">
    <property type="protein sequence ID" value="PIU16309.1"/>
    <property type="molecule type" value="Genomic_DNA"/>
</dbReference>
<reference evidence="2" key="1">
    <citation type="submission" date="2017-09" db="EMBL/GenBank/DDBJ databases">
        <title>Depth-based differentiation of microbial function through sediment-hosted aquifers and enrichment of novel symbionts in the deep terrestrial subsurface.</title>
        <authorList>
            <person name="Probst A.J."/>
            <person name="Ladd B."/>
            <person name="Jarett J.K."/>
            <person name="Geller-Mcgrath D.E."/>
            <person name="Sieber C.M.K."/>
            <person name="Emerson J.B."/>
            <person name="Anantharaman K."/>
            <person name="Thomas B.C."/>
            <person name="Malmstrom R."/>
            <person name="Stieglmeier M."/>
            <person name="Klingl A."/>
            <person name="Woyke T."/>
            <person name="Ryan C.M."/>
            <person name="Banfield J.F."/>
        </authorList>
    </citation>
    <scope>NUCLEOTIDE SEQUENCE [LARGE SCALE GENOMIC DNA]</scope>
</reference>